<dbReference type="Gene3D" id="2.40.70.10">
    <property type="entry name" value="Acid Proteases"/>
    <property type="match status" value="1"/>
</dbReference>
<gene>
    <name evidence="1" type="ORF">OUZ56_012263</name>
    <name evidence="2" type="ORF">OUZ56_033644</name>
</gene>
<dbReference type="Pfam" id="PF13975">
    <property type="entry name" value="gag-asp_proteas"/>
    <property type="match status" value="1"/>
</dbReference>
<evidence type="ECO:0000313" key="2">
    <source>
        <dbReference type="EMBL" id="KAK4045743.1"/>
    </source>
</evidence>
<dbReference type="SUPFAM" id="SSF50630">
    <property type="entry name" value="Acid proteases"/>
    <property type="match status" value="1"/>
</dbReference>
<sequence length="234" mass="26864">MLKCRKIGTRTLVDTGAAASLVSSKILDTLECNENLKQVENVNPPIFRTVSGQELKSIGKFEFSVIINDNYIINHHFYVMNNLNEQCILGLDFLSNNNVKINTRNRQICYDHFGVEHNFRSNTMPIYSVTFSKAGIHIPLIPIDREDEDLTQQDYRNLESFTQLDFNNKTKKTAKIAEKEEQALNVSDDIQTKIEILLKKHEDLFAYQESDLGLATQVKHHFNIGHNAPINQRL</sequence>
<dbReference type="Proteomes" id="UP001234178">
    <property type="component" value="Unassembled WGS sequence"/>
</dbReference>
<organism evidence="2 3">
    <name type="scientific">Daphnia magna</name>
    <dbReference type="NCBI Taxonomy" id="35525"/>
    <lineage>
        <taxon>Eukaryota</taxon>
        <taxon>Metazoa</taxon>
        <taxon>Ecdysozoa</taxon>
        <taxon>Arthropoda</taxon>
        <taxon>Crustacea</taxon>
        <taxon>Branchiopoda</taxon>
        <taxon>Diplostraca</taxon>
        <taxon>Cladocera</taxon>
        <taxon>Anomopoda</taxon>
        <taxon>Daphniidae</taxon>
        <taxon>Daphnia</taxon>
    </lineage>
</organism>
<comment type="caution">
    <text evidence="2">The sequence shown here is derived from an EMBL/GenBank/DDBJ whole genome shotgun (WGS) entry which is preliminary data.</text>
</comment>
<protein>
    <recommendedName>
        <fullName evidence="4">Peptidase A2 domain-containing protein</fullName>
    </recommendedName>
</protein>
<evidence type="ECO:0000313" key="3">
    <source>
        <dbReference type="Proteomes" id="UP001234178"/>
    </source>
</evidence>
<dbReference type="InterPro" id="IPR021109">
    <property type="entry name" value="Peptidase_aspartic_dom_sf"/>
</dbReference>
<accession>A0ABR0BAY6</accession>
<name>A0ABR0BAY6_9CRUS</name>
<proteinExistence type="predicted"/>
<evidence type="ECO:0008006" key="4">
    <source>
        <dbReference type="Google" id="ProtNLM"/>
    </source>
</evidence>
<evidence type="ECO:0000313" key="1">
    <source>
        <dbReference type="EMBL" id="KAK4007102.1"/>
    </source>
</evidence>
<keyword evidence="3" id="KW-1185">Reference proteome</keyword>
<dbReference type="EMBL" id="JAOYFB010000058">
    <property type="protein sequence ID" value="KAK4045743.1"/>
    <property type="molecule type" value="Genomic_DNA"/>
</dbReference>
<dbReference type="CDD" id="cd00303">
    <property type="entry name" value="retropepsin_like"/>
    <property type="match status" value="1"/>
</dbReference>
<reference evidence="2 3" key="1">
    <citation type="journal article" date="2023" name="Nucleic Acids Res.">
        <title>The hologenome of Daphnia magna reveals possible DNA methylation and microbiome-mediated evolution of the host genome.</title>
        <authorList>
            <person name="Chaturvedi A."/>
            <person name="Li X."/>
            <person name="Dhandapani V."/>
            <person name="Marshall H."/>
            <person name="Kissane S."/>
            <person name="Cuenca-Cambronero M."/>
            <person name="Asole G."/>
            <person name="Calvet F."/>
            <person name="Ruiz-Romero M."/>
            <person name="Marangio P."/>
            <person name="Guigo R."/>
            <person name="Rago D."/>
            <person name="Mirbahai L."/>
            <person name="Eastwood N."/>
            <person name="Colbourne J.K."/>
            <person name="Zhou J."/>
            <person name="Mallon E."/>
            <person name="Orsini L."/>
        </authorList>
    </citation>
    <scope>NUCLEOTIDE SEQUENCE [LARGE SCALE GENOMIC DNA]</scope>
    <source>
        <strain evidence="2">LRV0_1</strain>
    </source>
</reference>
<dbReference type="EMBL" id="JAOYFB010000002">
    <property type="protein sequence ID" value="KAK4007102.1"/>
    <property type="molecule type" value="Genomic_DNA"/>
</dbReference>